<protein>
    <submittedName>
        <fullName evidence="2">Uncharacterized protein</fullName>
    </submittedName>
</protein>
<feature type="transmembrane region" description="Helical" evidence="1">
    <location>
        <begin position="148"/>
        <end position="169"/>
    </location>
</feature>
<evidence type="ECO:0000313" key="3">
    <source>
        <dbReference type="Proteomes" id="UP000320421"/>
    </source>
</evidence>
<accession>A0A517PPZ5</accession>
<keyword evidence="1" id="KW-0472">Membrane</keyword>
<evidence type="ECO:0000313" key="2">
    <source>
        <dbReference type="EMBL" id="QDT21429.1"/>
    </source>
</evidence>
<dbReference type="AlphaFoldDB" id="A0A517PPZ5"/>
<dbReference type="RefSeq" id="WP_145185736.1">
    <property type="nucleotide sequence ID" value="NZ_CP036266.1"/>
</dbReference>
<feature type="transmembrane region" description="Helical" evidence="1">
    <location>
        <begin position="114"/>
        <end position="136"/>
    </location>
</feature>
<feature type="transmembrane region" description="Helical" evidence="1">
    <location>
        <begin position="12"/>
        <end position="29"/>
    </location>
</feature>
<evidence type="ECO:0000256" key="1">
    <source>
        <dbReference type="SAM" id="Phobius"/>
    </source>
</evidence>
<keyword evidence="1" id="KW-1133">Transmembrane helix</keyword>
<organism evidence="2 3">
    <name type="scientific">Gimesia chilikensis</name>
    <dbReference type="NCBI Taxonomy" id="2605989"/>
    <lineage>
        <taxon>Bacteria</taxon>
        <taxon>Pseudomonadati</taxon>
        <taxon>Planctomycetota</taxon>
        <taxon>Planctomycetia</taxon>
        <taxon>Planctomycetales</taxon>
        <taxon>Planctomycetaceae</taxon>
        <taxon>Gimesia</taxon>
    </lineage>
</organism>
<name>A0A517PPZ5_9PLAN</name>
<proteinExistence type="predicted"/>
<keyword evidence="3" id="KW-1185">Reference proteome</keyword>
<sequence>MDYLNQIVPSAGNSSEMALLLVLYIVAWGSQSAGLVVSRQWYLVPFTVGLVGLTGFLLNPIADSRTLFDIKTALLSRDSLLLLCGGQLFLTASCLVAALHSVSSSCPERWRTALGFLSCIPSPAVIVFALLLELQWLSSQAGARPELAGIGVGVFLALSMSLLCLLGAWLKQIFVLRFHLVCCLTTCILAGLLTTLGQSLPAVQTTQTFRQLIQESGLAVLITMALVAVGFLLERNQQTRQFQAPSDGKSS</sequence>
<feature type="transmembrane region" description="Helical" evidence="1">
    <location>
        <begin position="79"/>
        <end position="102"/>
    </location>
</feature>
<feature type="transmembrane region" description="Helical" evidence="1">
    <location>
        <begin position="216"/>
        <end position="233"/>
    </location>
</feature>
<gene>
    <name evidence="2" type="ORF">HG66A1_32300</name>
</gene>
<keyword evidence="1" id="KW-0812">Transmembrane</keyword>
<feature type="transmembrane region" description="Helical" evidence="1">
    <location>
        <begin position="176"/>
        <end position="196"/>
    </location>
</feature>
<dbReference type="Proteomes" id="UP000320421">
    <property type="component" value="Chromosome"/>
</dbReference>
<reference evidence="2 3" key="1">
    <citation type="submission" date="2019-02" db="EMBL/GenBank/DDBJ databases">
        <title>Deep-cultivation of Planctomycetes and their phenomic and genomic characterization uncovers novel biology.</title>
        <authorList>
            <person name="Wiegand S."/>
            <person name="Jogler M."/>
            <person name="Boedeker C."/>
            <person name="Pinto D."/>
            <person name="Vollmers J."/>
            <person name="Rivas-Marin E."/>
            <person name="Kohn T."/>
            <person name="Peeters S.H."/>
            <person name="Heuer A."/>
            <person name="Rast P."/>
            <person name="Oberbeckmann S."/>
            <person name="Bunk B."/>
            <person name="Jeske O."/>
            <person name="Meyerdierks A."/>
            <person name="Storesund J.E."/>
            <person name="Kallscheuer N."/>
            <person name="Luecker S."/>
            <person name="Lage O.M."/>
            <person name="Pohl T."/>
            <person name="Merkel B.J."/>
            <person name="Hornburger P."/>
            <person name="Mueller R.-W."/>
            <person name="Bruemmer F."/>
            <person name="Labrenz M."/>
            <person name="Spormann A.M."/>
            <person name="Op den Camp H."/>
            <person name="Overmann J."/>
            <person name="Amann R."/>
            <person name="Jetten M.S.M."/>
            <person name="Mascher T."/>
            <person name="Medema M.H."/>
            <person name="Devos D.P."/>
            <person name="Kaster A.-K."/>
            <person name="Ovreas L."/>
            <person name="Rohde M."/>
            <person name="Galperin M.Y."/>
            <person name="Jogler C."/>
        </authorList>
    </citation>
    <scope>NUCLEOTIDE SEQUENCE [LARGE SCALE GENOMIC DNA]</scope>
    <source>
        <strain evidence="2 3">HG66A1</strain>
    </source>
</reference>
<dbReference type="OrthoDB" id="291683at2"/>
<feature type="transmembrane region" description="Helical" evidence="1">
    <location>
        <begin position="41"/>
        <end position="59"/>
    </location>
</feature>
<dbReference type="EMBL" id="CP036266">
    <property type="protein sequence ID" value="QDT21429.1"/>
    <property type="molecule type" value="Genomic_DNA"/>
</dbReference>